<keyword evidence="2" id="KW-1003">Cell membrane</keyword>
<dbReference type="GO" id="GO:0005886">
    <property type="term" value="C:plasma membrane"/>
    <property type="evidence" value="ECO:0007669"/>
    <property type="project" value="UniProtKB-SubCell"/>
</dbReference>
<evidence type="ECO:0000256" key="4">
    <source>
        <dbReference type="ARBA" id="ARBA00022989"/>
    </source>
</evidence>
<feature type="transmembrane region" description="Helical" evidence="6">
    <location>
        <begin position="286"/>
        <end position="303"/>
    </location>
</feature>
<comment type="caution">
    <text evidence="7">The sequence shown here is derived from an EMBL/GenBank/DDBJ whole genome shotgun (WGS) entry which is preliminary data.</text>
</comment>
<gene>
    <name evidence="7" type="ORF">BN12_890008</name>
</gene>
<reference evidence="7 8" key="1">
    <citation type="journal article" date="2013" name="ISME J.">
        <title>A metabolic model for members of the genus Tetrasphaera involved in enhanced biological phosphorus removal.</title>
        <authorList>
            <person name="Kristiansen R."/>
            <person name="Nguyen H.T.T."/>
            <person name="Saunders A.M."/>
            <person name="Nielsen J.L."/>
            <person name="Wimmer R."/>
            <person name="Le V.Q."/>
            <person name="McIlroy S.J."/>
            <person name="Petrovski S."/>
            <person name="Seviour R.J."/>
            <person name="Calteau A."/>
            <person name="Nielsen K.L."/>
            <person name="Nielsen P.H."/>
        </authorList>
    </citation>
    <scope>NUCLEOTIDE SEQUENCE [LARGE SCALE GENOMIC DNA]</scope>
    <source>
        <strain evidence="7 8">T1-X7</strain>
    </source>
</reference>
<feature type="transmembrane region" description="Helical" evidence="6">
    <location>
        <begin position="163"/>
        <end position="183"/>
    </location>
</feature>
<evidence type="ECO:0000256" key="3">
    <source>
        <dbReference type="ARBA" id="ARBA00022692"/>
    </source>
</evidence>
<dbReference type="Pfam" id="PF03706">
    <property type="entry name" value="LPG_synthase_TM"/>
    <property type="match status" value="1"/>
</dbReference>
<feature type="transmembrane region" description="Helical" evidence="6">
    <location>
        <begin position="20"/>
        <end position="41"/>
    </location>
</feature>
<protein>
    <submittedName>
        <fullName evidence="7">Uncharacterized protein</fullName>
    </submittedName>
</protein>
<evidence type="ECO:0000256" key="2">
    <source>
        <dbReference type="ARBA" id="ARBA00022475"/>
    </source>
</evidence>
<comment type="subcellular location">
    <subcellularLocation>
        <location evidence="1">Cell membrane</location>
        <topology evidence="1">Multi-pass membrane protein</topology>
    </subcellularLocation>
</comment>
<evidence type="ECO:0000256" key="5">
    <source>
        <dbReference type="ARBA" id="ARBA00023136"/>
    </source>
</evidence>
<dbReference type="OrthoDB" id="3775941at2"/>
<feature type="transmembrane region" description="Helical" evidence="6">
    <location>
        <begin position="134"/>
        <end position="157"/>
    </location>
</feature>
<keyword evidence="4 6" id="KW-1133">Transmembrane helix</keyword>
<evidence type="ECO:0000313" key="7">
    <source>
        <dbReference type="EMBL" id="CCH80344.1"/>
    </source>
</evidence>
<evidence type="ECO:0000256" key="6">
    <source>
        <dbReference type="SAM" id="Phobius"/>
    </source>
</evidence>
<dbReference type="InterPro" id="IPR022791">
    <property type="entry name" value="L-PG_synthase/AglD"/>
</dbReference>
<keyword evidence="3 6" id="KW-0812">Transmembrane</keyword>
<feature type="transmembrane region" description="Helical" evidence="6">
    <location>
        <begin position="235"/>
        <end position="256"/>
    </location>
</feature>
<feature type="transmembrane region" description="Helical" evidence="6">
    <location>
        <begin position="108"/>
        <end position="127"/>
    </location>
</feature>
<evidence type="ECO:0000256" key="1">
    <source>
        <dbReference type="ARBA" id="ARBA00004651"/>
    </source>
</evidence>
<dbReference type="Proteomes" id="UP000035721">
    <property type="component" value="Unassembled WGS sequence"/>
</dbReference>
<feature type="transmembrane region" description="Helical" evidence="6">
    <location>
        <begin position="53"/>
        <end position="71"/>
    </location>
</feature>
<dbReference type="EMBL" id="CAJB01000424">
    <property type="protein sequence ID" value="CCH80344.1"/>
    <property type="molecule type" value="Genomic_DNA"/>
</dbReference>
<name>A0A077M8G5_9MICO</name>
<keyword evidence="5 6" id="KW-0472">Membrane</keyword>
<dbReference type="RefSeq" id="WP_048552406.1">
    <property type="nucleotide sequence ID" value="NZ_HF570958.1"/>
</dbReference>
<keyword evidence="8" id="KW-1185">Reference proteome</keyword>
<evidence type="ECO:0000313" key="8">
    <source>
        <dbReference type="Proteomes" id="UP000035721"/>
    </source>
</evidence>
<accession>A0A077M8G5</accession>
<organism evidence="7 8">
    <name type="scientific">Nostocoides japonicum T1-X7</name>
    <dbReference type="NCBI Taxonomy" id="1194083"/>
    <lineage>
        <taxon>Bacteria</taxon>
        <taxon>Bacillati</taxon>
        <taxon>Actinomycetota</taxon>
        <taxon>Actinomycetes</taxon>
        <taxon>Micrococcales</taxon>
        <taxon>Intrasporangiaceae</taxon>
        <taxon>Nostocoides</taxon>
    </lineage>
</organism>
<dbReference type="AlphaFoldDB" id="A0A077M8G5"/>
<sequence length="351" mass="37224">MTSAAVEKPGNRWRGPLIRVAVIIALLVSAVLVIGSLVGDIDWSSVRRAMGQLHWWQLLLLVVGLLLRQWLNALPLSIYIKGVSAFKGFVNDQTAILMTTFAPPPSDIVMRVAMFTSWGVTPSAGLAGTAMNTLTFYVVRFGTPLLAIVLMAVTGSWHFGELWAAVLSTAVSAAIVVLTWLALRRREAAASIGAGAGRFVQRVRPKVDPQAWADKVVAFRADVVDGITRTFPRALLALVGMVVVDAGLIVLSIRFVGLSATAVPAVTVLTAFLAAYPLTLFPFQGLGVLDAVVISTLVLDLGVDVEPGIVAGFIIWRVVTIVTPLVLGAISILGWKFTARPADPAGPSDAA</sequence>
<feature type="transmembrane region" description="Helical" evidence="6">
    <location>
        <begin position="309"/>
        <end position="333"/>
    </location>
</feature>
<feature type="transmembrane region" description="Helical" evidence="6">
    <location>
        <begin position="262"/>
        <end position="279"/>
    </location>
</feature>
<proteinExistence type="predicted"/>